<evidence type="ECO:0000256" key="8">
    <source>
        <dbReference type="ARBA" id="ARBA00022848"/>
    </source>
</evidence>
<evidence type="ECO:0000256" key="11">
    <source>
        <dbReference type="ARBA" id="ARBA00023033"/>
    </source>
</evidence>
<dbReference type="InterPro" id="IPR036396">
    <property type="entry name" value="Cyt_P450_sf"/>
</dbReference>
<dbReference type="Pfam" id="PF00067">
    <property type="entry name" value="p450"/>
    <property type="match status" value="1"/>
</dbReference>
<comment type="subcellular location">
    <subcellularLocation>
        <location evidence="3">Endoplasmic reticulum membrane</location>
        <topology evidence="3">Peripheral membrane protein</topology>
    </subcellularLocation>
    <subcellularLocation>
        <location evidence="2">Microsome membrane</location>
        <topology evidence="2">Peripheral membrane protein</topology>
    </subcellularLocation>
</comment>
<name>A0A7R9B1T5_TIMSH</name>
<sequence length="394" mass="45245">MYNYVYFMYLNNTIYYQWLKIPFLAPSVSKFIYELVDDTLRTRERKGIIRPDMIHLLMQARKGELEEATEDGVDTSNNGSTLSRSRKIAGFPSNNIFSSEHRIRINITTYMFHTDLTDKDIAAQVTQFFFAGFDTSSNLLSFSSYLLAVHQEVQGRLQEEIDTMLIKSGGKIIYEELQAQKYLDMVVSEVLRIYPPFDSIDRMCTKPYTIPASGDQPAVTFRKGDMLEFPFYGIQRDEEFFPDPDRFDPERFSDENKHKIKPFTFLAFGAGPRNCIGNRFALMSAKIALAVLLSKFNFKVVDKTSIPIRLSNKLASLDPKGGIWLGLELRNNVHMEDGAVEMFIEYHAVLYTWRNVVGVHHEEEPDLHRGSLDLDDSPGRVVARLQRQQVVVVG</sequence>
<evidence type="ECO:0000256" key="7">
    <source>
        <dbReference type="ARBA" id="ARBA00022824"/>
    </source>
</evidence>
<keyword evidence="10 13" id="KW-0408">Iron</keyword>
<dbReference type="InterPro" id="IPR001128">
    <property type="entry name" value="Cyt_P450"/>
</dbReference>
<evidence type="ECO:0000256" key="2">
    <source>
        <dbReference type="ARBA" id="ARBA00004174"/>
    </source>
</evidence>
<evidence type="ECO:0000256" key="13">
    <source>
        <dbReference type="PIRSR" id="PIRSR602401-1"/>
    </source>
</evidence>
<dbReference type="PANTHER" id="PTHR24292">
    <property type="entry name" value="CYTOCHROME P450"/>
    <property type="match status" value="1"/>
</dbReference>
<dbReference type="EMBL" id="OC004723">
    <property type="protein sequence ID" value="CAD7264779.1"/>
    <property type="molecule type" value="Genomic_DNA"/>
</dbReference>
<evidence type="ECO:0000256" key="12">
    <source>
        <dbReference type="ARBA" id="ARBA00023136"/>
    </source>
</evidence>
<dbReference type="GO" id="GO:0005506">
    <property type="term" value="F:iron ion binding"/>
    <property type="evidence" value="ECO:0007669"/>
    <property type="project" value="InterPro"/>
</dbReference>
<proteinExistence type="inferred from homology"/>
<evidence type="ECO:0000256" key="5">
    <source>
        <dbReference type="ARBA" id="ARBA00022617"/>
    </source>
</evidence>
<evidence type="ECO:0000256" key="10">
    <source>
        <dbReference type="ARBA" id="ARBA00023004"/>
    </source>
</evidence>
<feature type="binding site" description="axial binding residue" evidence="13">
    <location>
        <position position="275"/>
    </location>
    <ligand>
        <name>heme</name>
        <dbReference type="ChEBI" id="CHEBI:30413"/>
    </ligand>
    <ligandPart>
        <name>Fe</name>
        <dbReference type="ChEBI" id="CHEBI:18248"/>
    </ligandPart>
</feature>
<evidence type="ECO:0000256" key="6">
    <source>
        <dbReference type="ARBA" id="ARBA00022723"/>
    </source>
</evidence>
<dbReference type="PRINTS" id="PR00385">
    <property type="entry name" value="P450"/>
</dbReference>
<dbReference type="AlphaFoldDB" id="A0A7R9B1T5"/>
<dbReference type="GO" id="GO:0005789">
    <property type="term" value="C:endoplasmic reticulum membrane"/>
    <property type="evidence" value="ECO:0007669"/>
    <property type="project" value="UniProtKB-SubCell"/>
</dbReference>
<dbReference type="PRINTS" id="PR00463">
    <property type="entry name" value="EP450I"/>
</dbReference>
<evidence type="ECO:0000256" key="4">
    <source>
        <dbReference type="ARBA" id="ARBA00010617"/>
    </source>
</evidence>
<dbReference type="InterPro" id="IPR002401">
    <property type="entry name" value="Cyt_P450_E_grp-I"/>
</dbReference>
<dbReference type="GO" id="GO:0004497">
    <property type="term" value="F:monooxygenase activity"/>
    <property type="evidence" value="ECO:0007669"/>
    <property type="project" value="UniProtKB-KW"/>
</dbReference>
<dbReference type="SUPFAM" id="SSF48264">
    <property type="entry name" value="Cytochrome P450"/>
    <property type="match status" value="1"/>
</dbReference>
<keyword evidence="7" id="KW-0256">Endoplasmic reticulum</keyword>
<dbReference type="PROSITE" id="PS00086">
    <property type="entry name" value="CYTOCHROME_P450"/>
    <property type="match status" value="1"/>
</dbReference>
<dbReference type="GO" id="GO:0016705">
    <property type="term" value="F:oxidoreductase activity, acting on paired donors, with incorporation or reduction of molecular oxygen"/>
    <property type="evidence" value="ECO:0007669"/>
    <property type="project" value="InterPro"/>
</dbReference>
<dbReference type="CDD" id="cd11056">
    <property type="entry name" value="CYP6-like"/>
    <property type="match status" value="1"/>
</dbReference>
<reference evidence="15" key="1">
    <citation type="submission" date="2020-11" db="EMBL/GenBank/DDBJ databases">
        <authorList>
            <person name="Tran Van P."/>
        </authorList>
    </citation>
    <scope>NUCLEOTIDE SEQUENCE</scope>
</reference>
<evidence type="ECO:0000313" key="15">
    <source>
        <dbReference type="EMBL" id="CAD7264779.1"/>
    </source>
</evidence>
<keyword evidence="5 13" id="KW-0349">Heme</keyword>
<keyword evidence="9 14" id="KW-0560">Oxidoreductase</keyword>
<keyword evidence="6 13" id="KW-0479">Metal-binding</keyword>
<evidence type="ECO:0000256" key="3">
    <source>
        <dbReference type="ARBA" id="ARBA00004406"/>
    </source>
</evidence>
<dbReference type="Gene3D" id="1.10.630.10">
    <property type="entry name" value="Cytochrome P450"/>
    <property type="match status" value="1"/>
</dbReference>
<comment type="cofactor">
    <cofactor evidence="1 13">
        <name>heme</name>
        <dbReference type="ChEBI" id="CHEBI:30413"/>
    </cofactor>
</comment>
<organism evidence="15">
    <name type="scientific">Timema shepardi</name>
    <name type="common">Walking stick</name>
    <dbReference type="NCBI Taxonomy" id="629360"/>
    <lineage>
        <taxon>Eukaryota</taxon>
        <taxon>Metazoa</taxon>
        <taxon>Ecdysozoa</taxon>
        <taxon>Arthropoda</taxon>
        <taxon>Hexapoda</taxon>
        <taxon>Insecta</taxon>
        <taxon>Pterygota</taxon>
        <taxon>Neoptera</taxon>
        <taxon>Polyneoptera</taxon>
        <taxon>Phasmatodea</taxon>
        <taxon>Timematodea</taxon>
        <taxon>Timematoidea</taxon>
        <taxon>Timematidae</taxon>
        <taxon>Timema</taxon>
    </lineage>
</organism>
<accession>A0A7R9B1T5</accession>
<dbReference type="GO" id="GO:0020037">
    <property type="term" value="F:heme binding"/>
    <property type="evidence" value="ECO:0007669"/>
    <property type="project" value="InterPro"/>
</dbReference>
<gene>
    <name evidence="15" type="ORF">TSIB3V08_LOCUS8827</name>
</gene>
<evidence type="ECO:0000256" key="9">
    <source>
        <dbReference type="ARBA" id="ARBA00023002"/>
    </source>
</evidence>
<evidence type="ECO:0000256" key="1">
    <source>
        <dbReference type="ARBA" id="ARBA00001971"/>
    </source>
</evidence>
<dbReference type="PANTHER" id="PTHR24292:SF54">
    <property type="entry name" value="CYP9F3-RELATED"/>
    <property type="match status" value="1"/>
</dbReference>
<keyword evidence="12" id="KW-0472">Membrane</keyword>
<protein>
    <recommendedName>
        <fullName evidence="16">Cytochrome P450</fullName>
    </recommendedName>
</protein>
<keyword evidence="11 14" id="KW-0503">Monooxygenase</keyword>
<evidence type="ECO:0008006" key="16">
    <source>
        <dbReference type="Google" id="ProtNLM"/>
    </source>
</evidence>
<dbReference type="InterPro" id="IPR017972">
    <property type="entry name" value="Cyt_P450_CS"/>
</dbReference>
<keyword evidence="8" id="KW-0492">Microsome</keyword>
<comment type="similarity">
    <text evidence="4 14">Belongs to the cytochrome P450 family.</text>
</comment>
<dbReference type="InterPro" id="IPR050476">
    <property type="entry name" value="Insect_CytP450_Detox"/>
</dbReference>
<evidence type="ECO:0000256" key="14">
    <source>
        <dbReference type="RuleBase" id="RU000461"/>
    </source>
</evidence>